<gene>
    <name evidence="1" type="ORF">MARI151_60743</name>
</gene>
<dbReference type="EMBL" id="CABWLR010000006">
    <property type="protein sequence ID" value="VXC34896.1"/>
    <property type="molecule type" value="Genomic_DNA"/>
</dbReference>
<dbReference type="AlphaFoldDB" id="A0A653XYS6"/>
<sequence>MFSFIMTPIFLNGHIKNNVKAHEGQIKNPLHYCNGLYLRQIKYILNF</sequence>
<evidence type="ECO:0000313" key="1">
    <source>
        <dbReference type="EMBL" id="VXC34896.1"/>
    </source>
</evidence>
<proteinExistence type="predicted"/>
<reference evidence="1 2" key="1">
    <citation type="submission" date="2019-10" db="EMBL/GenBank/DDBJ databases">
        <authorList>
            <person name="Karimi E."/>
        </authorList>
    </citation>
    <scope>NUCLEOTIDE SEQUENCE [LARGE SCALE GENOMIC DNA]</scope>
    <source>
        <strain evidence="1">Maribacter sp. 151</strain>
    </source>
</reference>
<organism evidence="1 2">
    <name type="scientific">Maribacter litoralis</name>
    <dbReference type="NCBI Taxonomy" id="2059726"/>
    <lineage>
        <taxon>Bacteria</taxon>
        <taxon>Pseudomonadati</taxon>
        <taxon>Bacteroidota</taxon>
        <taxon>Flavobacteriia</taxon>
        <taxon>Flavobacteriales</taxon>
        <taxon>Flavobacteriaceae</taxon>
        <taxon>Maribacter</taxon>
    </lineage>
</organism>
<protein>
    <submittedName>
        <fullName evidence="1">Uncharacterized protein</fullName>
    </submittedName>
</protein>
<name>A0A653XYS6_9FLAO</name>
<dbReference type="Proteomes" id="UP000430202">
    <property type="component" value="Unassembled WGS sequence"/>
</dbReference>
<keyword evidence="2" id="KW-1185">Reference proteome</keyword>
<accession>A0A653XYS6</accession>
<evidence type="ECO:0000313" key="2">
    <source>
        <dbReference type="Proteomes" id="UP000430202"/>
    </source>
</evidence>